<sequence length="150" mass="17521">MEANTLIQGLVEDITQGNITIELYFVMNLAIFLLVAVICSIIGAIRKRRMENYYVRLFEEKFDGNLRSTFSNMLIACKKHNKIRKAIRKAIFYLDHSIARDYAGALRCINHDLDSRRIKKLHKEIFSKIKVTYLLTQKEDNSPKSQEAMY</sequence>
<reference evidence="2 3" key="1">
    <citation type="submission" date="2021-10" db="EMBL/GenBank/DDBJ databases">
        <title>Anaerobic single-cell dispensing facilitates the cultivation of human gut bacteria.</title>
        <authorList>
            <person name="Afrizal A."/>
        </authorList>
    </citation>
    <scope>NUCLEOTIDE SEQUENCE [LARGE SCALE GENOMIC DNA]</scope>
    <source>
        <strain evidence="2 3">CLA-AA-H200</strain>
    </source>
</reference>
<dbReference type="Proteomes" id="UP001198151">
    <property type="component" value="Unassembled WGS sequence"/>
</dbReference>
<name>A0ABS8FX92_9FIRM</name>
<keyword evidence="1" id="KW-1133">Transmembrane helix</keyword>
<keyword evidence="1" id="KW-0472">Membrane</keyword>
<evidence type="ECO:0000256" key="1">
    <source>
        <dbReference type="SAM" id="Phobius"/>
    </source>
</evidence>
<comment type="caution">
    <text evidence="2">The sequence shown here is derived from an EMBL/GenBank/DDBJ whole genome shotgun (WGS) entry which is preliminary data.</text>
</comment>
<evidence type="ECO:0000313" key="3">
    <source>
        <dbReference type="Proteomes" id="UP001198151"/>
    </source>
</evidence>
<gene>
    <name evidence="2" type="ORF">LKD70_09185</name>
</gene>
<keyword evidence="3" id="KW-1185">Reference proteome</keyword>
<dbReference type="RefSeq" id="WP_227707728.1">
    <property type="nucleotide sequence ID" value="NZ_JAJEQX010000014.1"/>
</dbReference>
<evidence type="ECO:0000313" key="2">
    <source>
        <dbReference type="EMBL" id="MCC2254588.1"/>
    </source>
</evidence>
<protein>
    <submittedName>
        <fullName evidence="2">Uncharacterized protein</fullName>
    </submittedName>
</protein>
<organism evidence="2 3">
    <name type="scientific">Ruminococcus turbiniformis</name>
    <dbReference type="NCBI Taxonomy" id="2881258"/>
    <lineage>
        <taxon>Bacteria</taxon>
        <taxon>Bacillati</taxon>
        <taxon>Bacillota</taxon>
        <taxon>Clostridia</taxon>
        <taxon>Eubacteriales</taxon>
        <taxon>Oscillospiraceae</taxon>
        <taxon>Ruminococcus</taxon>
    </lineage>
</organism>
<feature type="transmembrane region" description="Helical" evidence="1">
    <location>
        <begin position="23"/>
        <end position="45"/>
    </location>
</feature>
<accession>A0ABS8FX92</accession>
<dbReference type="EMBL" id="JAJEQX010000014">
    <property type="protein sequence ID" value="MCC2254588.1"/>
    <property type="molecule type" value="Genomic_DNA"/>
</dbReference>
<keyword evidence="1" id="KW-0812">Transmembrane</keyword>
<proteinExistence type="predicted"/>